<dbReference type="Gene3D" id="3.40.1010.10">
    <property type="entry name" value="Cobalt-precorrin-4 Transmethylase, Domain 1"/>
    <property type="match status" value="1"/>
</dbReference>
<evidence type="ECO:0000256" key="4">
    <source>
        <dbReference type="ARBA" id="ARBA00022679"/>
    </source>
</evidence>
<dbReference type="InterPro" id="IPR014777">
    <property type="entry name" value="4pyrrole_Mease_sub1"/>
</dbReference>
<dbReference type="PROSITE" id="PS01296">
    <property type="entry name" value="RSMI"/>
    <property type="match status" value="1"/>
</dbReference>
<dbReference type="InterPro" id="IPR008189">
    <property type="entry name" value="rRNA_ssu_MeTfrase_I"/>
</dbReference>
<comment type="subcellular location">
    <subcellularLocation>
        <location evidence="6">Cytoplasm</location>
    </subcellularLocation>
</comment>
<dbReference type="RefSeq" id="WP_286214027.1">
    <property type="nucleotide sequence ID" value="NZ_AP027736.1"/>
</dbReference>
<comment type="function">
    <text evidence="6">Catalyzes the 2'-O-methylation of the ribose of cytidine 1402 (C1402) in 16S rRNA.</text>
</comment>
<keyword evidence="3 6" id="KW-0489">Methyltransferase</keyword>
<proteinExistence type="inferred from homology"/>
<evidence type="ECO:0000256" key="5">
    <source>
        <dbReference type="ARBA" id="ARBA00022691"/>
    </source>
</evidence>
<dbReference type="Gene3D" id="3.30.950.10">
    <property type="entry name" value="Methyltransferase, Cobalt-precorrin-4 Transmethylase, Domain 2"/>
    <property type="match status" value="1"/>
</dbReference>
<evidence type="ECO:0000259" key="7">
    <source>
        <dbReference type="Pfam" id="PF00590"/>
    </source>
</evidence>
<keyword evidence="1 6" id="KW-0963">Cytoplasm</keyword>
<evidence type="ECO:0000313" key="8">
    <source>
        <dbReference type="EMBL" id="GAA5518133.1"/>
    </source>
</evidence>
<dbReference type="EMBL" id="BAABRR010000002">
    <property type="protein sequence ID" value="GAA5518133.1"/>
    <property type="molecule type" value="Genomic_DNA"/>
</dbReference>
<dbReference type="PANTHER" id="PTHR46111">
    <property type="entry name" value="RIBOSOMAL RNA SMALL SUBUNIT METHYLTRANSFERASE I"/>
    <property type="match status" value="1"/>
</dbReference>
<name>A0ABP9WFX0_9MICO</name>
<dbReference type="InterPro" id="IPR035996">
    <property type="entry name" value="4pyrrol_Methylase_sf"/>
</dbReference>
<dbReference type="EC" id="2.1.1.198" evidence="6"/>
<accession>A0ABP9WFX0</accession>
<evidence type="ECO:0000256" key="1">
    <source>
        <dbReference type="ARBA" id="ARBA00022490"/>
    </source>
</evidence>
<evidence type="ECO:0000313" key="9">
    <source>
        <dbReference type="Proteomes" id="UP001426770"/>
    </source>
</evidence>
<reference evidence="8 9" key="1">
    <citation type="submission" date="2024-02" db="EMBL/GenBank/DDBJ databases">
        <title>Lysinimicrobium sediminis NBRC 112286.</title>
        <authorList>
            <person name="Ichikawa N."/>
            <person name="Katano-Makiyama Y."/>
            <person name="Hidaka K."/>
        </authorList>
    </citation>
    <scope>NUCLEOTIDE SEQUENCE [LARGE SCALE GENOMIC DNA]</scope>
    <source>
        <strain evidence="8 9">NBRC 112286</strain>
    </source>
</reference>
<dbReference type="InterPro" id="IPR014776">
    <property type="entry name" value="4pyrrole_Mease_sub2"/>
</dbReference>
<dbReference type="GO" id="GO:0008168">
    <property type="term" value="F:methyltransferase activity"/>
    <property type="evidence" value="ECO:0007669"/>
    <property type="project" value="UniProtKB-KW"/>
</dbReference>
<feature type="domain" description="Tetrapyrrole methylase" evidence="7">
    <location>
        <begin position="5"/>
        <end position="207"/>
    </location>
</feature>
<keyword evidence="5 6" id="KW-0949">S-adenosyl-L-methionine</keyword>
<dbReference type="HAMAP" id="MF_01877">
    <property type="entry name" value="16SrRNA_methyltr_I"/>
    <property type="match status" value="1"/>
</dbReference>
<evidence type="ECO:0000256" key="2">
    <source>
        <dbReference type="ARBA" id="ARBA00022552"/>
    </source>
</evidence>
<keyword evidence="4 6" id="KW-0808">Transferase</keyword>
<dbReference type="GO" id="GO:0032259">
    <property type="term" value="P:methylation"/>
    <property type="evidence" value="ECO:0007669"/>
    <property type="project" value="UniProtKB-KW"/>
</dbReference>
<gene>
    <name evidence="6 8" type="primary">rsmI</name>
    <name evidence="8" type="ORF">Lsed01_00552</name>
</gene>
<dbReference type="NCBIfam" id="TIGR00096">
    <property type="entry name" value="16S rRNA (cytidine(1402)-2'-O)-methyltransferase"/>
    <property type="match status" value="1"/>
</dbReference>
<comment type="catalytic activity">
    <reaction evidence="6">
        <text>cytidine(1402) in 16S rRNA + S-adenosyl-L-methionine = 2'-O-methylcytidine(1402) in 16S rRNA + S-adenosyl-L-homocysteine + H(+)</text>
        <dbReference type="Rhea" id="RHEA:42924"/>
        <dbReference type="Rhea" id="RHEA-COMP:10285"/>
        <dbReference type="Rhea" id="RHEA-COMP:10286"/>
        <dbReference type="ChEBI" id="CHEBI:15378"/>
        <dbReference type="ChEBI" id="CHEBI:57856"/>
        <dbReference type="ChEBI" id="CHEBI:59789"/>
        <dbReference type="ChEBI" id="CHEBI:74495"/>
        <dbReference type="ChEBI" id="CHEBI:82748"/>
        <dbReference type="EC" id="2.1.1.198"/>
    </reaction>
</comment>
<dbReference type="CDD" id="cd11648">
    <property type="entry name" value="RsmI"/>
    <property type="match status" value="1"/>
</dbReference>
<dbReference type="InterPro" id="IPR000878">
    <property type="entry name" value="4pyrrol_Mease"/>
</dbReference>
<comment type="caution">
    <text evidence="8">The sequence shown here is derived from an EMBL/GenBank/DDBJ whole genome shotgun (WGS) entry which is preliminary data.</text>
</comment>
<keyword evidence="9" id="KW-1185">Reference proteome</keyword>
<evidence type="ECO:0000256" key="6">
    <source>
        <dbReference type="HAMAP-Rule" id="MF_01877"/>
    </source>
</evidence>
<protein>
    <recommendedName>
        <fullName evidence="6">Ribosomal RNA small subunit methyltransferase I</fullName>
        <ecNumber evidence="6">2.1.1.198</ecNumber>
    </recommendedName>
    <alternativeName>
        <fullName evidence="6">16S rRNA 2'-O-ribose C1402 methyltransferase</fullName>
    </alternativeName>
    <alternativeName>
        <fullName evidence="6">rRNA (cytidine-2'-O-)-methyltransferase RsmI</fullName>
    </alternativeName>
</protein>
<dbReference type="Pfam" id="PF00590">
    <property type="entry name" value="TP_methylase"/>
    <property type="match status" value="1"/>
</dbReference>
<organism evidence="8 9">
    <name type="scientific">Demequina sediminis</name>
    <dbReference type="NCBI Taxonomy" id="1930058"/>
    <lineage>
        <taxon>Bacteria</taxon>
        <taxon>Bacillati</taxon>
        <taxon>Actinomycetota</taxon>
        <taxon>Actinomycetes</taxon>
        <taxon>Micrococcales</taxon>
        <taxon>Demequinaceae</taxon>
        <taxon>Demequina</taxon>
    </lineage>
</organism>
<evidence type="ECO:0000256" key="3">
    <source>
        <dbReference type="ARBA" id="ARBA00022603"/>
    </source>
</evidence>
<dbReference type="InterPro" id="IPR018063">
    <property type="entry name" value="SAM_MeTrfase_RsmI_CS"/>
</dbReference>
<dbReference type="PANTHER" id="PTHR46111:SF1">
    <property type="entry name" value="RIBOSOMAL RNA SMALL SUBUNIT METHYLTRANSFERASE I"/>
    <property type="match status" value="1"/>
</dbReference>
<sequence>MTGRIVLAATPIGNAGDASDRLRDALATADVVAAEDTRRTRDLATRLGLRIGGELIAVHDHNEGERAAVLVERAAAGQTVVVVSDAGMPTVSDPGFRVVEAAAAAGVDVTVLPGPSAALTALALSGLPTDRFAFEGFLPRKAGERAGRLASLATEDRTLVFFEAPHRLAATLAAMAHAWGGQRRAAVSRELTKTYEETRRGTLDELAEWASASEPRGEIVITVGGRPVESLGLPALVAEVLARAASGERAKDAVADVAATAGVPSRELYAAVLEARSSR</sequence>
<dbReference type="PIRSF" id="PIRSF005917">
    <property type="entry name" value="MTase_YraL"/>
    <property type="match status" value="1"/>
</dbReference>
<dbReference type="Proteomes" id="UP001426770">
    <property type="component" value="Unassembled WGS sequence"/>
</dbReference>
<comment type="similarity">
    <text evidence="6">Belongs to the methyltransferase superfamily. RsmI family.</text>
</comment>
<keyword evidence="2 6" id="KW-0698">rRNA processing</keyword>
<dbReference type="SUPFAM" id="SSF53790">
    <property type="entry name" value="Tetrapyrrole methylase"/>
    <property type="match status" value="1"/>
</dbReference>